<protein>
    <submittedName>
        <fullName evidence="2">DedA family protein</fullName>
    </submittedName>
</protein>
<sequence>MDVFLAWCEALFYSHPGKMLLLVFAFALCKMLAVTAFFTPPAASLVLVGAIVQRQEVHHYLFIGSVTLGSLLGSQMNFYLGKRYRRRGTKCDLLKPSSPMLMFLCGNGSPILRGGILLLYRFLGPLRVGFPLLAGVGAMRWRHFLIFDVISATLWGWALLKFGSLFL</sequence>
<reference evidence="2 3" key="1">
    <citation type="submission" date="2024-07" db="EMBL/GenBank/DDBJ databases">
        <title>Genomes of novel Serratia strains from suburban soil.</title>
        <authorList>
            <person name="Markert E.X."/>
            <person name="Severe K."/>
            <person name="Severe L."/>
            <person name="Twing K.I."/>
            <person name="Ward L.M."/>
        </authorList>
    </citation>
    <scope>NUCLEOTIDE SEQUENCE [LARGE SCALE GENOMIC DNA]</scope>
    <source>
        <strain evidence="2 3">3C-UT</strain>
    </source>
</reference>
<dbReference type="Proteomes" id="UP001558101">
    <property type="component" value="Unassembled WGS sequence"/>
</dbReference>
<dbReference type="PANTHER" id="PTHR30353">
    <property type="entry name" value="INNER MEMBRANE PROTEIN DEDA-RELATED"/>
    <property type="match status" value="1"/>
</dbReference>
<comment type="caution">
    <text evidence="2">The sequence shown here is derived from an EMBL/GenBank/DDBJ whole genome shotgun (WGS) entry which is preliminary data.</text>
</comment>
<feature type="transmembrane region" description="Helical" evidence="1">
    <location>
        <begin position="59"/>
        <end position="80"/>
    </location>
</feature>
<proteinExistence type="inferred from homology"/>
<dbReference type="InterPro" id="IPR032818">
    <property type="entry name" value="DedA-like"/>
</dbReference>
<evidence type="ECO:0000256" key="1">
    <source>
        <dbReference type="RuleBase" id="RU367016"/>
    </source>
</evidence>
<dbReference type="RefSeq" id="WP_261413555.1">
    <property type="nucleotide sequence ID" value="NZ_CAMKID010000002.1"/>
</dbReference>
<feature type="transmembrane region" description="Helical" evidence="1">
    <location>
        <begin position="20"/>
        <end position="39"/>
    </location>
</feature>
<gene>
    <name evidence="2" type="ORF">AB4M04_11430</name>
</gene>
<evidence type="ECO:0000313" key="3">
    <source>
        <dbReference type="Proteomes" id="UP001558101"/>
    </source>
</evidence>
<comment type="similarity">
    <text evidence="1">Belongs to the DedA family.</text>
</comment>
<feature type="transmembrane region" description="Helical" evidence="1">
    <location>
        <begin position="143"/>
        <end position="160"/>
    </location>
</feature>
<organism evidence="2 3">
    <name type="scientific">Serratia quinivorans</name>
    <dbReference type="NCBI Taxonomy" id="137545"/>
    <lineage>
        <taxon>Bacteria</taxon>
        <taxon>Pseudomonadati</taxon>
        <taxon>Pseudomonadota</taxon>
        <taxon>Gammaproteobacteria</taxon>
        <taxon>Enterobacterales</taxon>
        <taxon>Yersiniaceae</taxon>
        <taxon>Serratia</taxon>
    </lineage>
</organism>
<comment type="subcellular location">
    <subcellularLocation>
        <location evidence="1">Cell membrane</location>
        <topology evidence="1">Multi-pass membrane protein</topology>
    </subcellularLocation>
</comment>
<evidence type="ECO:0000313" key="2">
    <source>
        <dbReference type="EMBL" id="MEX3172697.1"/>
    </source>
</evidence>
<keyword evidence="1" id="KW-1003">Cell membrane</keyword>
<keyword evidence="1" id="KW-1133">Transmembrane helix</keyword>
<keyword evidence="1" id="KW-0472">Membrane</keyword>
<dbReference type="EMBL" id="JBFQXQ010000001">
    <property type="protein sequence ID" value="MEX3172697.1"/>
    <property type="molecule type" value="Genomic_DNA"/>
</dbReference>
<keyword evidence="3" id="KW-1185">Reference proteome</keyword>
<keyword evidence="1" id="KW-0812">Transmembrane</keyword>
<feature type="transmembrane region" description="Helical" evidence="1">
    <location>
        <begin position="101"/>
        <end position="123"/>
    </location>
</feature>
<dbReference type="PANTHER" id="PTHR30353:SF15">
    <property type="entry name" value="INNER MEMBRANE PROTEIN YABI"/>
    <property type="match status" value="1"/>
</dbReference>
<name>A0ABV3ULL7_9GAMM</name>
<accession>A0ABV3ULL7</accession>